<comment type="caution">
    <text evidence="1">The sequence shown here is derived from an EMBL/GenBank/DDBJ whole genome shotgun (WGS) entry which is preliminary data.</text>
</comment>
<sequence>MATTALTTAAPSSAAITQLTFDAPKGGNSPWMSDRGRGFVAELSSAPSDALLLEELYREPSFSTLNTHFDDKQPNVGKVTLFLWIIEGLVVLTSLIVIPLCACGFLQSEGGSGSLIAFVAADALLIFCAVGHMLCLLSQVGTRSGMMSCLKDYAVEAYEWIFQTLTVYVSYTSRDIVRGLGPNPPQAKKLQLEQEQNQTLDELGYLRGNVSDWEERYGAYAGLSNMISMYLLLPMVVLAFAIAVVTCAALVSCACWRSRQDTKSGSLLDRPQTLPGLLLLGATLLLLHMAVGLPMLTYLLPLSVLSETYVCSPYRDSDYRVLDDATERLWSNETRVDPYCRLSPGVVMDKCRVKGRKTATEVICRDILESLRRPCFRKSCHRSVSRL</sequence>
<evidence type="ECO:0000313" key="1">
    <source>
        <dbReference type="EMBL" id="KAG0413058.1"/>
    </source>
</evidence>
<organism evidence="1 2">
    <name type="scientific">Ixodes persulcatus</name>
    <name type="common">Taiga tick</name>
    <dbReference type="NCBI Taxonomy" id="34615"/>
    <lineage>
        <taxon>Eukaryota</taxon>
        <taxon>Metazoa</taxon>
        <taxon>Ecdysozoa</taxon>
        <taxon>Arthropoda</taxon>
        <taxon>Chelicerata</taxon>
        <taxon>Arachnida</taxon>
        <taxon>Acari</taxon>
        <taxon>Parasitiformes</taxon>
        <taxon>Ixodida</taxon>
        <taxon>Ixodoidea</taxon>
        <taxon>Ixodidae</taxon>
        <taxon>Ixodinae</taxon>
        <taxon>Ixodes</taxon>
    </lineage>
</organism>
<dbReference type="Proteomes" id="UP000805193">
    <property type="component" value="Unassembled WGS sequence"/>
</dbReference>
<protein>
    <submittedName>
        <fullName evidence="1">Uncharacterized protein</fullName>
    </submittedName>
</protein>
<dbReference type="EMBL" id="JABSTQ010011298">
    <property type="protein sequence ID" value="KAG0413058.1"/>
    <property type="molecule type" value="Genomic_DNA"/>
</dbReference>
<accession>A0AC60P149</accession>
<reference evidence="1 2" key="1">
    <citation type="journal article" date="2020" name="Cell">
        <title>Large-Scale Comparative Analyses of Tick Genomes Elucidate Their Genetic Diversity and Vector Capacities.</title>
        <authorList>
            <consortium name="Tick Genome and Microbiome Consortium (TIGMIC)"/>
            <person name="Jia N."/>
            <person name="Wang J."/>
            <person name="Shi W."/>
            <person name="Du L."/>
            <person name="Sun Y."/>
            <person name="Zhan W."/>
            <person name="Jiang J.F."/>
            <person name="Wang Q."/>
            <person name="Zhang B."/>
            <person name="Ji P."/>
            <person name="Bell-Sakyi L."/>
            <person name="Cui X.M."/>
            <person name="Yuan T.T."/>
            <person name="Jiang B.G."/>
            <person name="Yang W.F."/>
            <person name="Lam T.T."/>
            <person name="Chang Q.C."/>
            <person name="Ding S.J."/>
            <person name="Wang X.J."/>
            <person name="Zhu J.G."/>
            <person name="Ruan X.D."/>
            <person name="Zhao L."/>
            <person name="Wei J.T."/>
            <person name="Ye R.Z."/>
            <person name="Que T.C."/>
            <person name="Du C.H."/>
            <person name="Zhou Y.H."/>
            <person name="Cheng J.X."/>
            <person name="Dai P.F."/>
            <person name="Guo W.B."/>
            <person name="Han X.H."/>
            <person name="Huang E.J."/>
            <person name="Li L.F."/>
            <person name="Wei W."/>
            <person name="Gao Y.C."/>
            <person name="Liu J.Z."/>
            <person name="Shao H.Z."/>
            <person name="Wang X."/>
            <person name="Wang C.C."/>
            <person name="Yang T.C."/>
            <person name="Huo Q.B."/>
            <person name="Li W."/>
            <person name="Chen H.Y."/>
            <person name="Chen S.E."/>
            <person name="Zhou L.G."/>
            <person name="Ni X.B."/>
            <person name="Tian J.H."/>
            <person name="Sheng Y."/>
            <person name="Liu T."/>
            <person name="Pan Y.S."/>
            <person name="Xia L.Y."/>
            <person name="Li J."/>
            <person name="Zhao F."/>
            <person name="Cao W.C."/>
        </authorList>
    </citation>
    <scope>NUCLEOTIDE SEQUENCE [LARGE SCALE GENOMIC DNA]</scope>
    <source>
        <strain evidence="1">Iper-2018</strain>
    </source>
</reference>
<evidence type="ECO:0000313" key="2">
    <source>
        <dbReference type="Proteomes" id="UP000805193"/>
    </source>
</evidence>
<gene>
    <name evidence="1" type="ORF">HPB47_009823</name>
</gene>
<keyword evidence="2" id="KW-1185">Reference proteome</keyword>
<proteinExistence type="predicted"/>
<name>A0AC60P149_IXOPE</name>